<organism evidence="2 3">
    <name type="scientific">Metabacillus idriensis</name>
    <dbReference type="NCBI Taxonomy" id="324768"/>
    <lineage>
        <taxon>Bacteria</taxon>
        <taxon>Bacillati</taxon>
        <taxon>Bacillota</taxon>
        <taxon>Bacilli</taxon>
        <taxon>Bacillales</taxon>
        <taxon>Bacillaceae</taxon>
        <taxon>Metabacillus</taxon>
    </lineage>
</organism>
<keyword evidence="3" id="KW-1185">Reference proteome</keyword>
<keyword evidence="1" id="KW-1133">Transmembrane helix</keyword>
<evidence type="ECO:0000313" key="3">
    <source>
        <dbReference type="Proteomes" id="UP000441585"/>
    </source>
</evidence>
<feature type="transmembrane region" description="Helical" evidence="1">
    <location>
        <begin position="9"/>
        <end position="27"/>
    </location>
</feature>
<keyword evidence="1" id="KW-0472">Membrane</keyword>
<feature type="transmembrane region" description="Helical" evidence="1">
    <location>
        <begin position="95"/>
        <end position="112"/>
    </location>
</feature>
<sequence>MGKKFEKKVLRFLLSFGILALIVLLKKPPVKDWLIIFLVKSYFSSLVDNYLVKMGYISYPANLFKKYFNISVIFDYLIFPITCVFYNQLTVNSSILGISAKVLFFSVPMTLVEYWLEKNTQLIKYHKGWSSKISFLSITFTFLFARFFIGFVRKISNQSVLEKGSR</sequence>
<dbReference type="NCBIfam" id="NF041644">
    <property type="entry name" value="CBO0543_fam"/>
    <property type="match status" value="1"/>
</dbReference>
<feature type="transmembrane region" description="Helical" evidence="1">
    <location>
        <begin position="133"/>
        <end position="152"/>
    </location>
</feature>
<dbReference type="EMBL" id="WKKF01000001">
    <property type="protein sequence ID" value="MRX52907.1"/>
    <property type="molecule type" value="Genomic_DNA"/>
</dbReference>
<keyword evidence="1" id="KW-0812">Transmembrane</keyword>
<comment type="caution">
    <text evidence="2">The sequence shown here is derived from an EMBL/GenBank/DDBJ whole genome shotgun (WGS) entry which is preliminary data.</text>
</comment>
<proteinExistence type="predicted"/>
<reference evidence="2 3" key="1">
    <citation type="submission" date="2019-11" db="EMBL/GenBank/DDBJ databases">
        <title>Bacillus idriensis genome.</title>
        <authorList>
            <person name="Konopka E.N."/>
            <person name="Newman J.D."/>
        </authorList>
    </citation>
    <scope>NUCLEOTIDE SEQUENCE [LARGE SCALE GENOMIC DNA]</scope>
    <source>
        <strain evidence="2 3">DSM 19097</strain>
    </source>
</reference>
<feature type="transmembrane region" description="Helical" evidence="1">
    <location>
        <begin position="72"/>
        <end position="89"/>
    </location>
</feature>
<dbReference type="RefSeq" id="WP_070875070.1">
    <property type="nucleotide sequence ID" value="NZ_CAJGAA010000001.1"/>
</dbReference>
<protein>
    <submittedName>
        <fullName evidence="2">Uncharacterized protein</fullName>
    </submittedName>
</protein>
<feature type="transmembrane region" description="Helical" evidence="1">
    <location>
        <begin position="33"/>
        <end position="52"/>
    </location>
</feature>
<dbReference type="AlphaFoldDB" id="A0A6I2M5X2"/>
<name>A0A6I2M5X2_9BACI</name>
<dbReference type="Proteomes" id="UP000441585">
    <property type="component" value="Unassembled WGS sequence"/>
</dbReference>
<dbReference type="InterPro" id="IPR048147">
    <property type="entry name" value="CBO0543-like"/>
</dbReference>
<evidence type="ECO:0000313" key="2">
    <source>
        <dbReference type="EMBL" id="MRX52907.1"/>
    </source>
</evidence>
<evidence type="ECO:0000256" key="1">
    <source>
        <dbReference type="SAM" id="Phobius"/>
    </source>
</evidence>
<gene>
    <name evidence="2" type="ORF">GJU41_02880</name>
</gene>
<accession>A0A6I2M5X2</accession>